<evidence type="ECO:0000313" key="7">
    <source>
        <dbReference type="Proteomes" id="UP000291562"/>
    </source>
</evidence>
<gene>
    <name evidence="6" type="ORF">ELE36_10745</name>
</gene>
<evidence type="ECO:0000313" key="6">
    <source>
        <dbReference type="EMBL" id="QBB70794.1"/>
    </source>
</evidence>
<dbReference type="PANTHER" id="PTHR42887">
    <property type="entry name" value="OS12G0638800 PROTEIN"/>
    <property type="match status" value="1"/>
</dbReference>
<dbReference type="OrthoDB" id="5288829at2"/>
<dbReference type="PANTHER" id="PTHR42887:SF1">
    <property type="entry name" value="BLR3961 PROTEIN"/>
    <property type="match status" value="1"/>
</dbReference>
<protein>
    <submittedName>
        <fullName evidence="6">TIGR03862 family flavoprotein</fullName>
    </submittedName>
</protein>
<reference evidence="6 7" key="1">
    <citation type="submission" date="2019-01" db="EMBL/GenBank/DDBJ databases">
        <title>Pseudolysobacter antarctica gen. nov., sp. nov., isolated from Fildes Peninsula, Antarctica.</title>
        <authorList>
            <person name="Wei Z."/>
            <person name="Peng F."/>
        </authorList>
    </citation>
    <scope>NUCLEOTIDE SEQUENCE [LARGE SCALE GENOMIC DNA]</scope>
    <source>
        <strain evidence="6 7">AQ6-296</strain>
    </source>
</reference>
<comment type="cofactor">
    <cofactor evidence="1">
        <name>FAD</name>
        <dbReference type="ChEBI" id="CHEBI:57692"/>
    </cofactor>
</comment>
<dbReference type="Gene3D" id="1.10.8.260">
    <property type="entry name" value="HI0933 insert domain-like"/>
    <property type="match status" value="1"/>
</dbReference>
<feature type="domain" description="RsdA/BaiN/AoA(So)-like insert" evidence="5">
    <location>
        <begin position="195"/>
        <end position="351"/>
    </location>
</feature>
<sequence>MNPNRSESVAIVGGGPAGLMAAEVACAAGLQVDVFDTMGSVGRKFLLAGKGGLNLTHSEPFAQFVMRYSARHAEVEHWLQSFDAAALRAWARGFGVETFVGSSGRVFPRDLKAAPLLRGWVRRLRESGVRFHVHHRCIGWHNSGALRFSSADSERLVAADAVILAMGGGSWPELGSDGAWQTWLSEMSVDIAPLQPSNCGFELDWSEHFSSRHAGHPLKAVRISLIDQLGEHHSQLGEFVITAKGVEGSLIYALSAPLRDTITAQGKVEIRLDLTPDRDLERLHRDLARPRGGRSLATHLRRTIGIEGVKAGLLYEVVPKADFNDPHNLAAWIKSLPLVLQRPRPIAEAISSSGGVKFAALDKNLMLRARPGIFCAGEMIDWEAPTGGYLLTACFASGRVAGLGAVDWLSRQTEV</sequence>
<evidence type="ECO:0000256" key="3">
    <source>
        <dbReference type="ARBA" id="ARBA00022827"/>
    </source>
</evidence>
<evidence type="ECO:0000259" key="5">
    <source>
        <dbReference type="Pfam" id="PF22780"/>
    </source>
</evidence>
<dbReference type="InterPro" id="IPR022460">
    <property type="entry name" value="Flavoprotein_PP4765"/>
</dbReference>
<dbReference type="InterPro" id="IPR023166">
    <property type="entry name" value="BaiN-like_dom_sf"/>
</dbReference>
<dbReference type="Gene3D" id="3.50.50.60">
    <property type="entry name" value="FAD/NAD(P)-binding domain"/>
    <property type="match status" value="1"/>
</dbReference>
<dbReference type="Gene3D" id="2.40.30.10">
    <property type="entry name" value="Translation factors"/>
    <property type="match status" value="1"/>
</dbReference>
<dbReference type="KEGG" id="xbc:ELE36_10745"/>
<dbReference type="NCBIfam" id="TIGR03862">
    <property type="entry name" value="flavo_PP4765"/>
    <property type="match status" value="1"/>
</dbReference>
<dbReference type="InterPro" id="IPR055178">
    <property type="entry name" value="RsdA/BaiN/AoA(So)-like_dom"/>
</dbReference>
<dbReference type="SUPFAM" id="SSF51905">
    <property type="entry name" value="FAD/NAD(P)-binding domain"/>
    <property type="match status" value="1"/>
</dbReference>
<dbReference type="NCBIfam" id="TIGR00275">
    <property type="entry name" value="aminoacetone oxidase family FAD-binding enzyme"/>
    <property type="match status" value="1"/>
</dbReference>
<dbReference type="Proteomes" id="UP000291562">
    <property type="component" value="Chromosome"/>
</dbReference>
<name>A0A411HK63_9GAMM</name>
<dbReference type="Pfam" id="PF22780">
    <property type="entry name" value="HI0933_like_1st"/>
    <property type="match status" value="1"/>
</dbReference>
<dbReference type="AlphaFoldDB" id="A0A411HK63"/>
<dbReference type="Pfam" id="PF03486">
    <property type="entry name" value="HI0933_like"/>
    <property type="match status" value="1"/>
</dbReference>
<evidence type="ECO:0000256" key="2">
    <source>
        <dbReference type="ARBA" id="ARBA00022630"/>
    </source>
</evidence>
<dbReference type="PRINTS" id="PR00420">
    <property type="entry name" value="RNGMNOXGNASE"/>
</dbReference>
<dbReference type="EMBL" id="CP035704">
    <property type="protein sequence ID" value="QBB70794.1"/>
    <property type="molecule type" value="Genomic_DNA"/>
</dbReference>
<dbReference type="RefSeq" id="WP_129833170.1">
    <property type="nucleotide sequence ID" value="NZ_CP035704.1"/>
</dbReference>
<dbReference type="InterPro" id="IPR057661">
    <property type="entry name" value="RsdA/BaiN/AoA(So)_Rossmann"/>
</dbReference>
<keyword evidence="3" id="KW-0274">FAD</keyword>
<accession>A0A411HK63</accession>
<feature type="domain" description="RsdA/BaiN/AoA(So)-like Rossmann fold-like" evidence="4">
    <location>
        <begin position="8"/>
        <end position="402"/>
    </location>
</feature>
<dbReference type="InterPro" id="IPR004792">
    <property type="entry name" value="BaiN-like"/>
</dbReference>
<keyword evidence="2" id="KW-0285">Flavoprotein</keyword>
<dbReference type="InterPro" id="IPR036188">
    <property type="entry name" value="FAD/NAD-bd_sf"/>
</dbReference>
<dbReference type="SUPFAM" id="SSF160996">
    <property type="entry name" value="HI0933 insert domain-like"/>
    <property type="match status" value="1"/>
</dbReference>
<organism evidence="6 7">
    <name type="scientific">Pseudolysobacter antarcticus</name>
    <dbReference type="NCBI Taxonomy" id="2511995"/>
    <lineage>
        <taxon>Bacteria</taxon>
        <taxon>Pseudomonadati</taxon>
        <taxon>Pseudomonadota</taxon>
        <taxon>Gammaproteobacteria</taxon>
        <taxon>Lysobacterales</taxon>
        <taxon>Rhodanobacteraceae</taxon>
        <taxon>Pseudolysobacter</taxon>
    </lineage>
</organism>
<keyword evidence="7" id="KW-1185">Reference proteome</keyword>
<evidence type="ECO:0000259" key="4">
    <source>
        <dbReference type="Pfam" id="PF03486"/>
    </source>
</evidence>
<evidence type="ECO:0000256" key="1">
    <source>
        <dbReference type="ARBA" id="ARBA00001974"/>
    </source>
</evidence>
<proteinExistence type="predicted"/>